<dbReference type="Proteomes" id="UP000026962">
    <property type="component" value="Chromosome 11"/>
</dbReference>
<evidence type="ECO:0000313" key="1">
    <source>
        <dbReference type="EnsemblPlants" id="OPUNC11G08920.1"/>
    </source>
</evidence>
<dbReference type="Gramene" id="OPUNC11G08920.1">
    <property type="protein sequence ID" value="OPUNC11G08920.1"/>
    <property type="gene ID" value="OPUNC11G08920"/>
</dbReference>
<proteinExistence type="predicted"/>
<dbReference type="HOGENOM" id="CLU_1771074_0_0_1"/>
<reference evidence="1" key="1">
    <citation type="submission" date="2015-04" db="UniProtKB">
        <authorList>
            <consortium name="EnsemblPlants"/>
        </authorList>
    </citation>
    <scope>IDENTIFICATION</scope>
</reference>
<reference evidence="1" key="2">
    <citation type="submission" date="2018-05" db="EMBL/GenBank/DDBJ databases">
        <title>OpunRS2 (Oryza punctata Reference Sequence Version 2).</title>
        <authorList>
            <person name="Zhang J."/>
            <person name="Kudrna D."/>
            <person name="Lee S."/>
            <person name="Talag J."/>
            <person name="Welchert J."/>
            <person name="Wing R.A."/>
        </authorList>
    </citation>
    <scope>NUCLEOTIDE SEQUENCE [LARGE SCALE GENOMIC DNA]</scope>
</reference>
<organism evidence="1">
    <name type="scientific">Oryza punctata</name>
    <name type="common">Red rice</name>
    <dbReference type="NCBI Taxonomy" id="4537"/>
    <lineage>
        <taxon>Eukaryota</taxon>
        <taxon>Viridiplantae</taxon>
        <taxon>Streptophyta</taxon>
        <taxon>Embryophyta</taxon>
        <taxon>Tracheophyta</taxon>
        <taxon>Spermatophyta</taxon>
        <taxon>Magnoliopsida</taxon>
        <taxon>Liliopsida</taxon>
        <taxon>Poales</taxon>
        <taxon>Poaceae</taxon>
        <taxon>BOP clade</taxon>
        <taxon>Oryzoideae</taxon>
        <taxon>Oryzeae</taxon>
        <taxon>Oryzinae</taxon>
        <taxon>Oryza</taxon>
    </lineage>
</organism>
<keyword evidence="2" id="KW-1185">Reference proteome</keyword>
<dbReference type="EnsemblPlants" id="OPUNC11G08920.1">
    <property type="protein sequence ID" value="OPUNC11G08920.1"/>
    <property type="gene ID" value="OPUNC11G08920"/>
</dbReference>
<name>A0A0E0MEM5_ORYPU</name>
<accession>A0A0E0MEM5</accession>
<protein>
    <submittedName>
        <fullName evidence="1">Uncharacterized protein</fullName>
    </submittedName>
</protein>
<dbReference type="AlphaFoldDB" id="A0A0E0MEM5"/>
<sequence length="147" mass="15736">MGGATGMDVDALAGGSGADLAPIHRQPCAVHTYRRLPRYIRHHPPHDGHHPPVLSSTALDERKLVFGDVGGGHGAGAGADSAFARLTQLFSSSAIFGHLERQKFYRNHLFNFAMLASCSLESNFLLFQNSSIHAGSTIRVGQFLLSG</sequence>
<evidence type="ECO:0000313" key="2">
    <source>
        <dbReference type="Proteomes" id="UP000026962"/>
    </source>
</evidence>